<name>A0A520S4U9_9GAMM</name>
<sequence length="205" mass="23673">MISLKKDLNDKQLEQIFDQLKSVADLNNLLDIKIRLEEISSVHSVYVARKWPNNLELDIRLEKAIAYWNDDAYINDRGEVFIADYLVGGDLPQLYGPKGSAPRVMEVYQQFNRVLFKSGNVMKLLKLNDRGAWEFHDSSGTKIFLGNEDIRERLQRTVDILYEIENESLGTPKLIDARYNNGVAVEWNNKLEIAKNSKLQRDVSL</sequence>
<evidence type="ECO:0000256" key="1">
    <source>
        <dbReference type="ARBA" id="ARBA00022475"/>
    </source>
</evidence>
<feature type="domain" description="Cell division protein FtsQ/DivIB C-terminal" evidence="7">
    <location>
        <begin position="66"/>
        <end position="178"/>
    </location>
</feature>
<keyword evidence="6" id="KW-0131">Cell cycle</keyword>
<evidence type="ECO:0000259" key="7">
    <source>
        <dbReference type="Pfam" id="PF03799"/>
    </source>
</evidence>
<evidence type="ECO:0000256" key="6">
    <source>
        <dbReference type="ARBA" id="ARBA00023306"/>
    </source>
</evidence>
<dbReference type="EMBL" id="SHAG01000002">
    <property type="protein sequence ID" value="RZO77508.1"/>
    <property type="molecule type" value="Genomic_DNA"/>
</dbReference>
<protein>
    <submittedName>
        <fullName evidence="8">Cell division protein FtsQ</fullName>
    </submittedName>
</protein>
<evidence type="ECO:0000256" key="2">
    <source>
        <dbReference type="ARBA" id="ARBA00022519"/>
    </source>
</evidence>
<dbReference type="Gene3D" id="3.40.50.11690">
    <property type="entry name" value="Cell division protein FtsQ/DivIB"/>
    <property type="match status" value="1"/>
</dbReference>
<keyword evidence="5" id="KW-1133">Transmembrane helix</keyword>
<evidence type="ECO:0000313" key="9">
    <source>
        <dbReference type="Proteomes" id="UP000316199"/>
    </source>
</evidence>
<accession>A0A520S4U9</accession>
<dbReference type="Pfam" id="PF03799">
    <property type="entry name" value="FtsQ_DivIB_C"/>
    <property type="match status" value="1"/>
</dbReference>
<evidence type="ECO:0000256" key="5">
    <source>
        <dbReference type="ARBA" id="ARBA00022989"/>
    </source>
</evidence>
<gene>
    <name evidence="8" type="ORF">EVA68_01260</name>
</gene>
<evidence type="ECO:0000256" key="3">
    <source>
        <dbReference type="ARBA" id="ARBA00022618"/>
    </source>
</evidence>
<dbReference type="Proteomes" id="UP000316199">
    <property type="component" value="Unassembled WGS sequence"/>
</dbReference>
<evidence type="ECO:0000256" key="4">
    <source>
        <dbReference type="ARBA" id="ARBA00022692"/>
    </source>
</evidence>
<dbReference type="PANTHER" id="PTHR35851:SF1">
    <property type="entry name" value="CELL DIVISION PROTEIN FTSQ"/>
    <property type="match status" value="1"/>
</dbReference>
<keyword evidence="3 8" id="KW-0132">Cell division</keyword>
<dbReference type="InterPro" id="IPR005548">
    <property type="entry name" value="Cell_div_FtsQ/DivIB_C"/>
</dbReference>
<dbReference type="InterPro" id="IPR026579">
    <property type="entry name" value="FtsQ"/>
</dbReference>
<comment type="caution">
    <text evidence="8">The sequence shown here is derived from an EMBL/GenBank/DDBJ whole genome shotgun (WGS) entry which is preliminary data.</text>
</comment>
<keyword evidence="2" id="KW-0997">Cell inner membrane</keyword>
<proteinExistence type="predicted"/>
<organism evidence="8 9">
    <name type="scientific">OM182 bacterium</name>
    <dbReference type="NCBI Taxonomy" id="2510334"/>
    <lineage>
        <taxon>Bacteria</taxon>
        <taxon>Pseudomonadati</taxon>
        <taxon>Pseudomonadota</taxon>
        <taxon>Gammaproteobacteria</taxon>
        <taxon>OMG group</taxon>
        <taxon>OM182 clade</taxon>
    </lineage>
</organism>
<dbReference type="InterPro" id="IPR045335">
    <property type="entry name" value="FtsQ_C_sf"/>
</dbReference>
<dbReference type="GO" id="GO:0090529">
    <property type="term" value="P:cell septum assembly"/>
    <property type="evidence" value="ECO:0007669"/>
    <property type="project" value="InterPro"/>
</dbReference>
<keyword evidence="1" id="KW-1003">Cell membrane</keyword>
<keyword evidence="4" id="KW-0812">Transmembrane</keyword>
<keyword evidence="5" id="KW-0472">Membrane</keyword>
<reference evidence="8 9" key="1">
    <citation type="submission" date="2019-02" db="EMBL/GenBank/DDBJ databases">
        <title>Prokaryotic population dynamics and viral predation in marine succession experiment using metagenomics: the confinement effect.</title>
        <authorList>
            <person name="Haro-Moreno J.M."/>
            <person name="Rodriguez-Valera F."/>
            <person name="Lopez-Perez M."/>
        </authorList>
    </citation>
    <scope>NUCLEOTIDE SEQUENCE [LARGE SCALE GENOMIC DNA]</scope>
    <source>
        <strain evidence="8">MED-G157</strain>
    </source>
</reference>
<evidence type="ECO:0000313" key="8">
    <source>
        <dbReference type="EMBL" id="RZO77508.1"/>
    </source>
</evidence>
<dbReference type="PANTHER" id="PTHR35851">
    <property type="entry name" value="CELL DIVISION PROTEIN FTSQ"/>
    <property type="match status" value="1"/>
</dbReference>
<dbReference type="AlphaFoldDB" id="A0A520S4U9"/>